<protein>
    <submittedName>
        <fullName evidence="1">Uncharacterized protein</fullName>
    </submittedName>
</protein>
<keyword evidence="2" id="KW-1185">Reference proteome</keyword>
<dbReference type="AlphaFoldDB" id="A0AAE1AI87"/>
<dbReference type="PANTHER" id="PTHR47027:SF30">
    <property type="entry name" value="THAP-TYPE DOMAIN-CONTAINING PROTEIN"/>
    <property type="match status" value="1"/>
</dbReference>
<proteinExistence type="predicted"/>
<organism evidence="1 2">
    <name type="scientific">Elysia crispata</name>
    <name type="common">lettuce slug</name>
    <dbReference type="NCBI Taxonomy" id="231223"/>
    <lineage>
        <taxon>Eukaryota</taxon>
        <taxon>Metazoa</taxon>
        <taxon>Spiralia</taxon>
        <taxon>Lophotrochozoa</taxon>
        <taxon>Mollusca</taxon>
        <taxon>Gastropoda</taxon>
        <taxon>Heterobranchia</taxon>
        <taxon>Euthyneura</taxon>
        <taxon>Panpulmonata</taxon>
        <taxon>Sacoglossa</taxon>
        <taxon>Placobranchoidea</taxon>
        <taxon>Plakobranchidae</taxon>
        <taxon>Elysia</taxon>
    </lineage>
</organism>
<comment type="caution">
    <text evidence="1">The sequence shown here is derived from an EMBL/GenBank/DDBJ whole genome shotgun (WGS) entry which is preliminary data.</text>
</comment>
<gene>
    <name evidence="1" type="ORF">RRG08_055950</name>
</gene>
<evidence type="ECO:0000313" key="2">
    <source>
        <dbReference type="Proteomes" id="UP001283361"/>
    </source>
</evidence>
<dbReference type="Proteomes" id="UP001283361">
    <property type="component" value="Unassembled WGS sequence"/>
</dbReference>
<reference evidence="1" key="1">
    <citation type="journal article" date="2023" name="G3 (Bethesda)">
        <title>A reference genome for the long-term kleptoplast-retaining sea slug Elysia crispata morphotype clarki.</title>
        <authorList>
            <person name="Eastman K.E."/>
            <person name="Pendleton A.L."/>
            <person name="Shaikh M.A."/>
            <person name="Suttiyut T."/>
            <person name="Ogas R."/>
            <person name="Tomko P."/>
            <person name="Gavelis G."/>
            <person name="Widhalm J.R."/>
            <person name="Wisecaver J.H."/>
        </authorList>
    </citation>
    <scope>NUCLEOTIDE SEQUENCE</scope>
    <source>
        <strain evidence="1">ECLA1</strain>
    </source>
</reference>
<dbReference type="PANTHER" id="PTHR47027">
    <property type="entry name" value="REVERSE TRANSCRIPTASE DOMAIN-CONTAINING PROTEIN"/>
    <property type="match status" value="1"/>
</dbReference>
<name>A0AAE1AI87_9GAST</name>
<accession>A0AAE1AI87</accession>
<dbReference type="EMBL" id="JAWDGP010001872">
    <property type="protein sequence ID" value="KAK3787227.1"/>
    <property type="molecule type" value="Genomic_DNA"/>
</dbReference>
<evidence type="ECO:0000313" key="1">
    <source>
        <dbReference type="EMBL" id="KAK3787227.1"/>
    </source>
</evidence>
<sequence length="150" mass="16880">MKRRVSSGSPSASARQRCCSSQLHFRQAAPSITTEEAELKAMNEFKYSGNVISNDGSLHKEINEDLQGKSGPGLTTNPRLGAAQHTASQFNDHPSWILKIQLRWTGHVIRMEPDRIPRQLLYGELSESKRQQGRLQKRYKDNVEANLAHA</sequence>